<sequence length="59" mass="6871">MIPITNLGSCGTPLDKTYYSETQHLWSAGCLLLPQNHTSYCYLVEFDGQFFQQQQFYRS</sequence>
<evidence type="ECO:0000313" key="1">
    <source>
        <dbReference type="EMBL" id="RZC43639.1"/>
    </source>
</evidence>
<proteinExistence type="predicted"/>
<organism evidence="1 2">
    <name type="scientific">Papaver somniferum</name>
    <name type="common">Opium poppy</name>
    <dbReference type="NCBI Taxonomy" id="3469"/>
    <lineage>
        <taxon>Eukaryota</taxon>
        <taxon>Viridiplantae</taxon>
        <taxon>Streptophyta</taxon>
        <taxon>Embryophyta</taxon>
        <taxon>Tracheophyta</taxon>
        <taxon>Spermatophyta</taxon>
        <taxon>Magnoliopsida</taxon>
        <taxon>Ranunculales</taxon>
        <taxon>Papaveraceae</taxon>
        <taxon>Papaveroideae</taxon>
        <taxon>Papaver</taxon>
    </lineage>
</organism>
<dbReference type="EMBL" id="CM010715">
    <property type="protein sequence ID" value="RZC43639.1"/>
    <property type="molecule type" value="Genomic_DNA"/>
</dbReference>
<evidence type="ECO:0000313" key="2">
    <source>
        <dbReference type="Proteomes" id="UP000316621"/>
    </source>
</evidence>
<name>A0A4Y7I8A0_PAPSO</name>
<keyword evidence="2" id="KW-1185">Reference proteome</keyword>
<reference evidence="1 2" key="1">
    <citation type="journal article" date="2018" name="Science">
        <title>The opium poppy genome and morphinan production.</title>
        <authorList>
            <person name="Guo L."/>
            <person name="Winzer T."/>
            <person name="Yang X."/>
            <person name="Li Y."/>
            <person name="Ning Z."/>
            <person name="He Z."/>
            <person name="Teodor R."/>
            <person name="Lu Y."/>
            <person name="Bowser T.A."/>
            <person name="Graham I.A."/>
            <person name="Ye K."/>
        </authorList>
    </citation>
    <scope>NUCLEOTIDE SEQUENCE [LARGE SCALE GENOMIC DNA]</scope>
    <source>
        <strain evidence="2">cv. HN1</strain>
        <tissue evidence="1">Leaves</tissue>
    </source>
</reference>
<dbReference type="Gramene" id="RZC43639">
    <property type="protein sequence ID" value="RZC43639"/>
    <property type="gene ID" value="C5167_036586"/>
</dbReference>
<dbReference type="Proteomes" id="UP000316621">
    <property type="component" value="Chromosome 1"/>
</dbReference>
<accession>A0A4Y7I8A0</accession>
<gene>
    <name evidence="1" type="ORF">C5167_036586</name>
</gene>
<protein>
    <submittedName>
        <fullName evidence="1">Uncharacterized protein</fullName>
    </submittedName>
</protein>
<dbReference type="AlphaFoldDB" id="A0A4Y7I8A0"/>